<dbReference type="AlphaFoldDB" id="A0A7S9KY31"/>
<protein>
    <submittedName>
        <fullName evidence="1">DUF3891 family protein</fullName>
    </submittedName>
</protein>
<organism evidence="1 2">
    <name type="scientific">Pedobacter endophyticus</name>
    <dbReference type="NCBI Taxonomy" id="2789740"/>
    <lineage>
        <taxon>Bacteria</taxon>
        <taxon>Pseudomonadati</taxon>
        <taxon>Bacteroidota</taxon>
        <taxon>Sphingobacteriia</taxon>
        <taxon>Sphingobacteriales</taxon>
        <taxon>Sphingobacteriaceae</taxon>
        <taxon>Pedobacter</taxon>
    </lineage>
</organism>
<evidence type="ECO:0000313" key="2">
    <source>
        <dbReference type="Proteomes" id="UP000594759"/>
    </source>
</evidence>
<dbReference type="KEGG" id="pex:IZT61_18025"/>
<keyword evidence="2" id="KW-1185">Reference proteome</keyword>
<dbReference type="RefSeq" id="WP_196098414.1">
    <property type="nucleotide sequence ID" value="NZ_CP064939.1"/>
</dbReference>
<proteinExistence type="predicted"/>
<accession>A0A7S9KY31</accession>
<name>A0A7S9KY31_9SPHI</name>
<reference evidence="1 2" key="1">
    <citation type="submission" date="2020-11" db="EMBL/GenBank/DDBJ databases">
        <title>Pedobacter endophytica, an endophytic bacteria isolated form Carex pumila.</title>
        <authorList>
            <person name="Peng Y."/>
            <person name="Jiang L."/>
            <person name="Lee J."/>
        </authorList>
    </citation>
    <scope>NUCLEOTIDE SEQUENCE [LARGE SCALE GENOMIC DNA]</scope>
    <source>
        <strain evidence="1 2">JBR3-12</strain>
    </source>
</reference>
<dbReference type="InterPro" id="IPR024992">
    <property type="entry name" value="DUF3891"/>
</dbReference>
<dbReference type="EMBL" id="CP064939">
    <property type="protein sequence ID" value="QPH38939.1"/>
    <property type="molecule type" value="Genomic_DNA"/>
</dbReference>
<gene>
    <name evidence="1" type="ORF">IZT61_18025</name>
</gene>
<dbReference type="Proteomes" id="UP000594759">
    <property type="component" value="Chromosome"/>
</dbReference>
<sequence>MIARYEEKGWQIITQRAHGLLAGQICARWRLADRPEKWVETIIATAEHDDVFNEFERNPLIDDNGAPINFKQTRFDLDCSTRLMDMATTKSRFIALLIARHICFVHGSDPLAKKFITDLKKQERQWLKDAGITKKSIDMTYALLEFCDALSLLICQSQIPPEGRRVEISSGPDGISYFLYQKEAAIIVEPWPFEAERFSVSYEIRTIKQLRFGSDEEFRLQLKASAIENNNQVISRS</sequence>
<evidence type="ECO:0000313" key="1">
    <source>
        <dbReference type="EMBL" id="QPH38939.1"/>
    </source>
</evidence>
<dbReference type="Pfam" id="PF13030">
    <property type="entry name" value="DUF3891"/>
    <property type="match status" value="1"/>
</dbReference>